<dbReference type="EnsemblProtists" id="EOD32390">
    <property type="protein sequence ID" value="EOD32390"/>
    <property type="gene ID" value="EMIHUDRAFT_456102"/>
</dbReference>
<dbReference type="RefSeq" id="XP_005784819.1">
    <property type="nucleotide sequence ID" value="XM_005784762.1"/>
</dbReference>
<name>A0A0D3K9F5_EMIH1</name>
<dbReference type="GeneID" id="17277662"/>
<dbReference type="PANTHER" id="PTHR45725:SF1">
    <property type="entry name" value="DISHEVELLED ASSOCIATED ACTIVATOR OF MORPHOGENESIS, ISOFORM D"/>
    <property type="match status" value="1"/>
</dbReference>
<evidence type="ECO:0000256" key="1">
    <source>
        <dbReference type="SAM" id="MobiDB-lite"/>
    </source>
</evidence>
<proteinExistence type="predicted"/>
<dbReference type="eggNOG" id="KOG1922">
    <property type="taxonomic scope" value="Eukaryota"/>
</dbReference>
<dbReference type="SUPFAM" id="SSF101447">
    <property type="entry name" value="Formin homology 2 domain (FH2 domain)"/>
    <property type="match status" value="1"/>
</dbReference>
<keyword evidence="4" id="KW-1185">Reference proteome</keyword>
<dbReference type="Gene3D" id="1.20.58.2220">
    <property type="entry name" value="Formin, FH2 domain"/>
    <property type="match status" value="1"/>
</dbReference>
<dbReference type="STRING" id="2903.R1F0I9"/>
<feature type="domain" description="FH2" evidence="2">
    <location>
        <begin position="138"/>
        <end position="560"/>
    </location>
</feature>
<reference evidence="3" key="2">
    <citation type="submission" date="2024-10" db="UniProtKB">
        <authorList>
            <consortium name="EnsemblProtists"/>
        </authorList>
    </citation>
    <scope>IDENTIFICATION</scope>
</reference>
<sequence>MDFEDEGDCIFIKRSARQRSAGGGALAQIVPGDDDITLNLSTLSARPPAKPQSELKLSAGDANSKVYKLPAIPTRPARPESLPPPQPEQAEVSTTVASLRASMAGRIPMGPPQAVPAPKPSSEADASASEAEPAVAVAASSSGAPPPLARSDTVPLPRAVGPAAVPEEGEDEDEDEDVVVNVSRLRASLAGKLPLPGAVPKNRIGGTVWDAVRAEPLPLDADQLAAQVTLLDPKRANNLGIILSAVKLPFDAMRRAVLAMDTAALPLDSVNALLKCVPSAEELELVANAGVPTAALGFAERFVAEVGTVPRLQKRLECLAYLLRFEGSLRAAACDVAAVSAACGTLCNSADLRRLLGVTLWLGNALNGNSFRGSAEGFRTDALPRLAELRTNSTPPSSLLAVALQHCAAASEEGWAALERLAQQLGSVKAAARLSMSEVADEAGRFIGSLAAVKDELSFHSRASRSASAAAAADGGADRLVEVLEPFVNSVEPRVEALCDELKAMQAALVATHAFFAEEAKTSMEAFFSRWATFAGQLEAALAHETEGKHLEGSKRARRA</sequence>
<dbReference type="PaxDb" id="2903-EOD32390"/>
<dbReference type="KEGG" id="ehx:EMIHUDRAFT_456102"/>
<dbReference type="InterPro" id="IPR051425">
    <property type="entry name" value="Formin_Homology"/>
</dbReference>
<dbReference type="Proteomes" id="UP000013827">
    <property type="component" value="Unassembled WGS sequence"/>
</dbReference>
<dbReference type="PROSITE" id="PS51444">
    <property type="entry name" value="FH2"/>
    <property type="match status" value="1"/>
</dbReference>
<dbReference type="SMART" id="SM00498">
    <property type="entry name" value="FH2"/>
    <property type="match status" value="1"/>
</dbReference>
<dbReference type="PANTHER" id="PTHR45725">
    <property type="entry name" value="FORMIN HOMOLOGY 2 FAMILY MEMBER"/>
    <property type="match status" value="1"/>
</dbReference>
<accession>A0A0D3K9F5</accession>
<organism evidence="3 4">
    <name type="scientific">Emiliania huxleyi (strain CCMP1516)</name>
    <dbReference type="NCBI Taxonomy" id="280463"/>
    <lineage>
        <taxon>Eukaryota</taxon>
        <taxon>Haptista</taxon>
        <taxon>Haptophyta</taxon>
        <taxon>Prymnesiophyceae</taxon>
        <taxon>Isochrysidales</taxon>
        <taxon>Noelaerhabdaceae</taxon>
        <taxon>Emiliania</taxon>
    </lineage>
</organism>
<evidence type="ECO:0000313" key="3">
    <source>
        <dbReference type="EnsemblProtists" id="EOD32390"/>
    </source>
</evidence>
<feature type="compositionally biased region" description="Acidic residues" evidence="1">
    <location>
        <begin position="167"/>
        <end position="177"/>
    </location>
</feature>
<dbReference type="InterPro" id="IPR015425">
    <property type="entry name" value="FH2_Formin"/>
</dbReference>
<dbReference type="HOGENOM" id="CLU_035668_0_0_1"/>
<dbReference type="Pfam" id="PF02181">
    <property type="entry name" value="FH2"/>
    <property type="match status" value="1"/>
</dbReference>
<dbReference type="InterPro" id="IPR042201">
    <property type="entry name" value="FH2_Formin_sf"/>
</dbReference>
<protein>
    <recommendedName>
        <fullName evidence="2">FH2 domain-containing protein</fullName>
    </recommendedName>
</protein>
<feature type="compositionally biased region" description="Low complexity" evidence="1">
    <location>
        <begin position="120"/>
        <end position="143"/>
    </location>
</feature>
<reference evidence="4" key="1">
    <citation type="journal article" date="2013" name="Nature">
        <title>Pan genome of the phytoplankton Emiliania underpins its global distribution.</title>
        <authorList>
            <person name="Read B.A."/>
            <person name="Kegel J."/>
            <person name="Klute M.J."/>
            <person name="Kuo A."/>
            <person name="Lefebvre S.C."/>
            <person name="Maumus F."/>
            <person name="Mayer C."/>
            <person name="Miller J."/>
            <person name="Monier A."/>
            <person name="Salamov A."/>
            <person name="Young J."/>
            <person name="Aguilar M."/>
            <person name="Claverie J.M."/>
            <person name="Frickenhaus S."/>
            <person name="Gonzalez K."/>
            <person name="Herman E.K."/>
            <person name="Lin Y.C."/>
            <person name="Napier J."/>
            <person name="Ogata H."/>
            <person name="Sarno A.F."/>
            <person name="Shmutz J."/>
            <person name="Schroeder D."/>
            <person name="de Vargas C."/>
            <person name="Verret F."/>
            <person name="von Dassow P."/>
            <person name="Valentin K."/>
            <person name="Van de Peer Y."/>
            <person name="Wheeler G."/>
            <person name="Dacks J.B."/>
            <person name="Delwiche C.F."/>
            <person name="Dyhrman S.T."/>
            <person name="Glockner G."/>
            <person name="John U."/>
            <person name="Richards T."/>
            <person name="Worden A.Z."/>
            <person name="Zhang X."/>
            <person name="Grigoriev I.V."/>
            <person name="Allen A.E."/>
            <person name="Bidle K."/>
            <person name="Borodovsky M."/>
            <person name="Bowler C."/>
            <person name="Brownlee C."/>
            <person name="Cock J.M."/>
            <person name="Elias M."/>
            <person name="Gladyshev V.N."/>
            <person name="Groth M."/>
            <person name="Guda C."/>
            <person name="Hadaegh A."/>
            <person name="Iglesias-Rodriguez M.D."/>
            <person name="Jenkins J."/>
            <person name="Jones B.M."/>
            <person name="Lawson T."/>
            <person name="Leese F."/>
            <person name="Lindquist E."/>
            <person name="Lobanov A."/>
            <person name="Lomsadze A."/>
            <person name="Malik S.B."/>
            <person name="Marsh M.E."/>
            <person name="Mackinder L."/>
            <person name="Mock T."/>
            <person name="Mueller-Roeber B."/>
            <person name="Pagarete A."/>
            <person name="Parker M."/>
            <person name="Probert I."/>
            <person name="Quesneville H."/>
            <person name="Raines C."/>
            <person name="Rensing S.A."/>
            <person name="Riano-Pachon D.M."/>
            <person name="Richier S."/>
            <person name="Rokitta S."/>
            <person name="Shiraiwa Y."/>
            <person name="Soanes D.M."/>
            <person name="van der Giezen M."/>
            <person name="Wahlund T.M."/>
            <person name="Williams B."/>
            <person name="Wilson W."/>
            <person name="Wolfe G."/>
            <person name="Wurch L.L."/>
        </authorList>
    </citation>
    <scope>NUCLEOTIDE SEQUENCE</scope>
</reference>
<feature type="compositionally biased region" description="Pro residues" evidence="1">
    <location>
        <begin position="109"/>
        <end position="119"/>
    </location>
</feature>
<dbReference type="AlphaFoldDB" id="A0A0D3K9F5"/>
<feature type="region of interest" description="Disordered" evidence="1">
    <location>
        <begin position="43"/>
        <end position="177"/>
    </location>
</feature>
<evidence type="ECO:0000259" key="2">
    <source>
        <dbReference type="PROSITE" id="PS51444"/>
    </source>
</evidence>
<evidence type="ECO:0000313" key="4">
    <source>
        <dbReference type="Proteomes" id="UP000013827"/>
    </source>
</evidence>